<organism evidence="1 2">
    <name type="scientific">Candidatus Onthomorpha intestinigallinarum</name>
    <dbReference type="NCBI Taxonomy" id="2840880"/>
    <lineage>
        <taxon>Bacteria</taxon>
        <taxon>Pseudomonadati</taxon>
        <taxon>Bacteroidota</taxon>
        <taxon>Bacteroidia</taxon>
        <taxon>Bacteroidales</taxon>
        <taxon>Candidatus Onthomorpha</taxon>
    </lineage>
</organism>
<feature type="non-terminal residue" evidence="1">
    <location>
        <position position="1"/>
    </location>
</feature>
<evidence type="ECO:0000313" key="2">
    <source>
        <dbReference type="Proteomes" id="UP000824267"/>
    </source>
</evidence>
<dbReference type="EMBL" id="DXGG01000097">
    <property type="protein sequence ID" value="HIW87191.1"/>
    <property type="molecule type" value="Genomic_DNA"/>
</dbReference>
<proteinExistence type="predicted"/>
<reference evidence="1" key="1">
    <citation type="journal article" date="2021" name="PeerJ">
        <title>Extensive microbial diversity within the chicken gut microbiome revealed by metagenomics and culture.</title>
        <authorList>
            <person name="Gilroy R."/>
            <person name="Ravi A."/>
            <person name="Getino M."/>
            <person name="Pursley I."/>
            <person name="Horton D.L."/>
            <person name="Alikhan N.F."/>
            <person name="Baker D."/>
            <person name="Gharbi K."/>
            <person name="Hall N."/>
            <person name="Watson M."/>
            <person name="Adriaenssens E.M."/>
            <person name="Foster-Nyarko E."/>
            <person name="Jarju S."/>
            <person name="Secka A."/>
            <person name="Antonio M."/>
            <person name="Oren A."/>
            <person name="Chaudhuri R.R."/>
            <person name="La Ragione R."/>
            <person name="Hildebrand F."/>
            <person name="Pallen M.J."/>
        </authorList>
    </citation>
    <scope>NUCLEOTIDE SEQUENCE</scope>
    <source>
        <strain evidence="1">Gambia16-930</strain>
    </source>
</reference>
<sequence>LMDKPEQFKSFTYFAKENEKPYLFNFSENKTKMVFCFFENAEGAKTAKVEVFDERMRLLWERTHKLNVKNDDYEIKDVSVNNAGKEVLIAIRSYTEGKKVNYADGKVHLVWLNQYEQRTHEQQLEKAWATDLKCAFNMEGDYLMAGYYGQSSSKPTLASGTFSFLYDARRGYLKNSSTLEFREYETDDMVKNGLPKPSDMTDKVRALVPMVGGNLIMIGEQEFKSSVIPPKRRGEKPTGEDAMYYRDIIITNIDKTGFISGNAYIPKRQKDYEGFEYYNSFSMTRDRYGIYLMFNDHINNYSDNAFTPNKCYNADKLRTQVNFVQIFSDGSYRWSEVYRTRKNKMPFFETLYLTTTKQIIFLGRYQDNNIIGKFEIR</sequence>
<evidence type="ECO:0000313" key="1">
    <source>
        <dbReference type="EMBL" id="HIW87191.1"/>
    </source>
</evidence>
<dbReference type="Proteomes" id="UP000824267">
    <property type="component" value="Unassembled WGS sequence"/>
</dbReference>
<reference evidence="1" key="2">
    <citation type="submission" date="2021-04" db="EMBL/GenBank/DDBJ databases">
        <authorList>
            <person name="Gilroy R."/>
        </authorList>
    </citation>
    <scope>NUCLEOTIDE SEQUENCE</scope>
    <source>
        <strain evidence="1">Gambia16-930</strain>
    </source>
</reference>
<protein>
    <submittedName>
        <fullName evidence="1">Uncharacterized protein</fullName>
    </submittedName>
</protein>
<gene>
    <name evidence="1" type="ORF">IAC47_02830</name>
</gene>
<dbReference type="AlphaFoldDB" id="A0A9D1RIG7"/>
<name>A0A9D1RIG7_9BACT</name>
<comment type="caution">
    <text evidence="1">The sequence shown here is derived from an EMBL/GenBank/DDBJ whole genome shotgun (WGS) entry which is preliminary data.</text>
</comment>
<accession>A0A9D1RIG7</accession>